<dbReference type="VEuPathDB" id="FungiDB:BO71DRAFT_355460"/>
<dbReference type="Proteomes" id="UP000247810">
    <property type="component" value="Unassembled WGS sequence"/>
</dbReference>
<gene>
    <name evidence="1" type="ORF">BO71DRAFT_355460</name>
</gene>
<accession>A0A319DYS5</accession>
<reference evidence="1 2" key="1">
    <citation type="submission" date="2018-02" db="EMBL/GenBank/DDBJ databases">
        <title>The genomes of Aspergillus section Nigri reveals drivers in fungal speciation.</title>
        <authorList>
            <consortium name="DOE Joint Genome Institute"/>
            <person name="Vesth T.C."/>
            <person name="Nybo J."/>
            <person name="Theobald S."/>
            <person name="Brandl J."/>
            <person name="Frisvad J.C."/>
            <person name="Nielsen K.F."/>
            <person name="Lyhne E.K."/>
            <person name="Kogle M.E."/>
            <person name="Kuo A."/>
            <person name="Riley R."/>
            <person name="Clum A."/>
            <person name="Nolan M."/>
            <person name="Lipzen A."/>
            <person name="Salamov A."/>
            <person name="Henrissat B."/>
            <person name="Wiebenga A."/>
            <person name="De vries R.P."/>
            <person name="Grigoriev I.V."/>
            <person name="Mortensen U.H."/>
            <person name="Andersen M.R."/>
            <person name="Baker S.E."/>
        </authorList>
    </citation>
    <scope>NUCLEOTIDE SEQUENCE [LARGE SCALE GENOMIC DNA]</scope>
    <source>
        <strain evidence="1 2">CBS 707.79</strain>
    </source>
</reference>
<dbReference type="OrthoDB" id="189997at2759"/>
<evidence type="ECO:0000313" key="1">
    <source>
        <dbReference type="EMBL" id="PYH93378.1"/>
    </source>
</evidence>
<dbReference type="AlphaFoldDB" id="A0A319DYS5"/>
<feature type="non-terminal residue" evidence="1">
    <location>
        <position position="338"/>
    </location>
</feature>
<keyword evidence="2" id="KW-1185">Reference proteome</keyword>
<name>A0A319DYS5_9EURO</name>
<proteinExistence type="predicted"/>
<organism evidence="1 2">
    <name type="scientific">Aspergillus ellipticus CBS 707.79</name>
    <dbReference type="NCBI Taxonomy" id="1448320"/>
    <lineage>
        <taxon>Eukaryota</taxon>
        <taxon>Fungi</taxon>
        <taxon>Dikarya</taxon>
        <taxon>Ascomycota</taxon>
        <taxon>Pezizomycotina</taxon>
        <taxon>Eurotiomycetes</taxon>
        <taxon>Eurotiomycetidae</taxon>
        <taxon>Eurotiales</taxon>
        <taxon>Aspergillaceae</taxon>
        <taxon>Aspergillus</taxon>
        <taxon>Aspergillus subgen. Circumdati</taxon>
    </lineage>
</organism>
<dbReference type="EMBL" id="KZ825894">
    <property type="protein sequence ID" value="PYH93378.1"/>
    <property type="molecule type" value="Genomic_DNA"/>
</dbReference>
<dbReference type="STRING" id="1448320.A0A319DYS5"/>
<sequence length="338" mass="38046">MPGPGKNIYIDLSLPPRIVGVTLEVLSPLQARDGVLNIDTAPHSPLPEIPQLDRSLLTPGTIRMLLKSYERCIQPRYDILNPEILNHDGINLKKLSDLRRFQTLMACAIAAAREAYRTPSWKPFAHTCREWANDLITPIVSAADSDSITSILLLLVYELADPTRGIVWELLDIATRRYLQLGWHRTAPPQLGDAGIQRADVWNPEQTRLVSTLRDIEGRPNMSSVYKLTTNSDTDILSLIYDQLFHSIYGTSRIFDTHACPFVGEMSELMGWVDVHQSKEPVCGETWLLIFPICVRHRQCVSCFQEADERHGKGMKSLRRKVVSAAADLLSSTHRATI</sequence>
<evidence type="ECO:0000313" key="2">
    <source>
        <dbReference type="Proteomes" id="UP000247810"/>
    </source>
</evidence>
<protein>
    <submittedName>
        <fullName evidence="1">Uncharacterized protein</fullName>
    </submittedName>
</protein>